<protein>
    <submittedName>
        <fullName evidence="4">Uncharacterized protein LOC108983525 isoform X1</fullName>
    </submittedName>
</protein>
<keyword evidence="3" id="KW-1185">Reference proteome</keyword>
<evidence type="ECO:0000313" key="4">
    <source>
        <dbReference type="RefSeq" id="XP_018810733.2"/>
    </source>
</evidence>
<name>A0A2I4DUA7_JUGRE</name>
<dbReference type="SMART" id="SM00743">
    <property type="entry name" value="Agenet"/>
    <property type="match status" value="1"/>
</dbReference>
<dbReference type="FunCoup" id="A0A2I4DUA7">
    <property type="interactions" value="1170"/>
</dbReference>
<dbReference type="RefSeq" id="XP_018810733.2">
    <property type="nucleotide sequence ID" value="XM_018955188.2"/>
</dbReference>
<gene>
    <name evidence="4" type="primary">LOC108983525</name>
</gene>
<feature type="region of interest" description="Disordered" evidence="1">
    <location>
        <begin position="299"/>
        <end position="336"/>
    </location>
</feature>
<dbReference type="PANTHER" id="PTHR36805">
    <property type="entry name" value="AGENET DOMAIN-CONTAINING PROTEIN"/>
    <property type="match status" value="1"/>
</dbReference>
<dbReference type="OrthoDB" id="1894168at2759"/>
<dbReference type="InParanoid" id="A0A2I4DUA7"/>
<dbReference type="Proteomes" id="UP000235220">
    <property type="component" value="Chromosome 12"/>
</dbReference>
<sequence length="456" mass="50428">MSLCSGKFALIGFGVCEMSCSALTTGALITSYAPTTRPLGVKPSVGKIPGLVPSRNATDPLNNQILILAKQWKIALMDNDEPVDLPFEVGQMTESRSFMKGFRGAWFQCKIKEIGLRKGQMGHQLEYVDFPDERIKWTQLYQKPNKSKELKKQLMVRPQFPRIYRESQMPDVSTILEVAVIVVDSWQVGHLVDWWTDGCHWSGRVVELLGDDKVKVELFPPPMGEGLSYEASCKDLRPSLDWTPECGWTVPIPLWLQENGNVHSCARIIKPFNQVTEVPGNLMARNDDKGRKEVQAAARASLEGNTSSSSHISESLSQPPDGFERMAKRPWSISKDTRTSETNFELDMVDTGIGKTSGSDSVSSSHVRDAPTDTVGTAAGKGKNNDAGSSKKMKHGSISLNPMCSDTVEAAVMDLEELLNKIKWARAILEFGKPLSGTTQNPWKFLEHRASSSTPK</sequence>
<dbReference type="AlphaFoldDB" id="A0A2I4DUA7"/>
<reference evidence="4" key="1">
    <citation type="submission" date="2025-08" db="UniProtKB">
        <authorList>
            <consortium name="RefSeq"/>
        </authorList>
    </citation>
    <scope>IDENTIFICATION</scope>
    <source>
        <tissue evidence="4">Leaves</tissue>
    </source>
</reference>
<feature type="compositionally biased region" description="Low complexity" evidence="1">
    <location>
        <begin position="307"/>
        <end position="317"/>
    </location>
</feature>
<dbReference type="Pfam" id="PF05641">
    <property type="entry name" value="Agenet"/>
    <property type="match status" value="1"/>
</dbReference>
<feature type="domain" description="Agenet" evidence="2">
    <location>
        <begin position="184"/>
        <end position="244"/>
    </location>
</feature>
<evidence type="ECO:0000259" key="2">
    <source>
        <dbReference type="SMART" id="SM00743"/>
    </source>
</evidence>
<dbReference type="PANTHER" id="PTHR36805:SF7">
    <property type="entry name" value="AGENET DOMAIN-CONTAINING PROTEIN"/>
    <property type="match status" value="1"/>
</dbReference>
<organism evidence="3 4">
    <name type="scientific">Juglans regia</name>
    <name type="common">English walnut</name>
    <dbReference type="NCBI Taxonomy" id="51240"/>
    <lineage>
        <taxon>Eukaryota</taxon>
        <taxon>Viridiplantae</taxon>
        <taxon>Streptophyta</taxon>
        <taxon>Embryophyta</taxon>
        <taxon>Tracheophyta</taxon>
        <taxon>Spermatophyta</taxon>
        <taxon>Magnoliopsida</taxon>
        <taxon>eudicotyledons</taxon>
        <taxon>Gunneridae</taxon>
        <taxon>Pentapetalae</taxon>
        <taxon>rosids</taxon>
        <taxon>fabids</taxon>
        <taxon>Fagales</taxon>
        <taxon>Juglandaceae</taxon>
        <taxon>Juglans</taxon>
    </lineage>
</organism>
<evidence type="ECO:0000313" key="3">
    <source>
        <dbReference type="Proteomes" id="UP000235220"/>
    </source>
</evidence>
<dbReference type="GeneID" id="108983525"/>
<feature type="region of interest" description="Disordered" evidence="1">
    <location>
        <begin position="352"/>
        <end position="395"/>
    </location>
</feature>
<proteinExistence type="predicted"/>
<dbReference type="InterPro" id="IPR008395">
    <property type="entry name" value="Agenet-like_dom"/>
</dbReference>
<accession>A0A2I4DUA7</accession>
<evidence type="ECO:0000256" key="1">
    <source>
        <dbReference type="SAM" id="MobiDB-lite"/>
    </source>
</evidence>
<dbReference type="InterPro" id="IPR014002">
    <property type="entry name" value="Agenet_dom_plant"/>
</dbReference>